<dbReference type="AlphaFoldDB" id="A0A7T6XHF1"/>
<gene>
    <name evidence="7" type="ORF">Pdw03_4014</name>
</gene>
<evidence type="ECO:0000313" key="8">
    <source>
        <dbReference type="Proteomes" id="UP000595662"/>
    </source>
</evidence>
<dbReference type="GO" id="GO:0005886">
    <property type="term" value="C:plasma membrane"/>
    <property type="evidence" value="ECO:0007669"/>
    <property type="project" value="TreeGrafter"/>
</dbReference>
<feature type="compositionally biased region" description="Polar residues" evidence="5">
    <location>
        <begin position="313"/>
        <end position="323"/>
    </location>
</feature>
<dbReference type="Proteomes" id="UP000595662">
    <property type="component" value="Chromosome 1"/>
</dbReference>
<evidence type="ECO:0000256" key="1">
    <source>
        <dbReference type="ARBA" id="ARBA00004141"/>
    </source>
</evidence>
<keyword evidence="3 6" id="KW-1133">Transmembrane helix</keyword>
<dbReference type="PANTHER" id="PTHR23502:SF64">
    <property type="entry name" value="TRANSPORTER, PUTATIVE (AFU_ORTHOLOGUE AFUA_3G11760)-RELATED"/>
    <property type="match status" value="1"/>
</dbReference>
<keyword evidence="4 6" id="KW-0472">Membrane</keyword>
<evidence type="ECO:0000256" key="3">
    <source>
        <dbReference type="ARBA" id="ARBA00022989"/>
    </source>
</evidence>
<evidence type="ECO:0000256" key="2">
    <source>
        <dbReference type="ARBA" id="ARBA00022692"/>
    </source>
</evidence>
<proteinExistence type="predicted"/>
<accession>A0A7T6XHF1</accession>
<evidence type="ECO:0000256" key="5">
    <source>
        <dbReference type="SAM" id="MobiDB-lite"/>
    </source>
</evidence>
<dbReference type="KEGG" id="pdp:PDIP_74320"/>
<dbReference type="SUPFAM" id="SSF103473">
    <property type="entry name" value="MFS general substrate transporter"/>
    <property type="match status" value="1"/>
</dbReference>
<dbReference type="RefSeq" id="XP_014531589.2">
    <property type="nucleotide sequence ID" value="XM_014676103.2"/>
</dbReference>
<feature type="region of interest" description="Disordered" evidence="5">
    <location>
        <begin position="296"/>
        <end position="323"/>
    </location>
</feature>
<protein>
    <submittedName>
        <fullName evidence="7">Major facilitator superfamily domain, general substrate transporter</fullName>
    </submittedName>
</protein>
<dbReference type="GO" id="GO:0022857">
    <property type="term" value="F:transmembrane transporter activity"/>
    <property type="evidence" value="ECO:0007669"/>
    <property type="project" value="TreeGrafter"/>
</dbReference>
<reference evidence="7 8" key="1">
    <citation type="submission" date="2020-08" db="EMBL/GenBank/DDBJ databases">
        <title>The completed genome sequence of the pathogenic ascomycete fungus Penicillium digitatum.</title>
        <authorList>
            <person name="Wang M."/>
        </authorList>
    </citation>
    <scope>NUCLEOTIDE SEQUENCE [LARGE SCALE GENOMIC DNA]</scope>
    <source>
        <strain evidence="7 8">PdW03</strain>
    </source>
</reference>
<dbReference type="GeneID" id="26235748"/>
<dbReference type="VEuPathDB" id="FungiDB:PDIP_74320"/>
<name>A0A7T6XHF1_PENDI</name>
<evidence type="ECO:0000256" key="4">
    <source>
        <dbReference type="ARBA" id="ARBA00023136"/>
    </source>
</evidence>
<sequence>MVVNDVFQEVDAEQYLRFSPARKVIIGGILSFCSFLAPISSTSILSAIPEGRRPVFLASAYLFFAFSIETSCLVVWELRVGRCTRASSTGNSIRLVFVRNPKWASLWTMHWRRYRHLPLIACDLLASGTSWRLRHASCLFRSLRNLPPSDERRHGRRDDHTHRWKVGRPYCEERIIKRGDSDIPGCTLVYGWTVEKAVRGIPVLVIAMFFQGVVQPFCFPSLNTYSLDFMYLSGRSAEVVAGSCLLRCVFGALGSGLVLPAIESMGVGWFSTISALYLLVSGVGAWLTTISGDQWRDKAERKNQRKAEESAEEVQQNTTKAEA</sequence>
<keyword evidence="2 6" id="KW-0812">Transmembrane</keyword>
<feature type="transmembrane region" description="Helical" evidence="6">
    <location>
        <begin position="268"/>
        <end position="288"/>
    </location>
</feature>
<feature type="transmembrane region" description="Helical" evidence="6">
    <location>
        <begin position="239"/>
        <end position="262"/>
    </location>
</feature>
<dbReference type="InterPro" id="IPR036259">
    <property type="entry name" value="MFS_trans_sf"/>
</dbReference>
<organism evidence="7 8">
    <name type="scientific">Penicillium digitatum</name>
    <name type="common">Green mold</name>
    <dbReference type="NCBI Taxonomy" id="36651"/>
    <lineage>
        <taxon>Eukaryota</taxon>
        <taxon>Fungi</taxon>
        <taxon>Dikarya</taxon>
        <taxon>Ascomycota</taxon>
        <taxon>Pezizomycotina</taxon>
        <taxon>Eurotiomycetes</taxon>
        <taxon>Eurotiomycetidae</taxon>
        <taxon>Eurotiales</taxon>
        <taxon>Aspergillaceae</taxon>
        <taxon>Penicillium</taxon>
    </lineage>
</organism>
<feature type="transmembrane region" description="Helical" evidence="6">
    <location>
        <begin position="24"/>
        <end position="48"/>
    </location>
</feature>
<dbReference type="EMBL" id="CP060774">
    <property type="protein sequence ID" value="QQK41160.1"/>
    <property type="molecule type" value="Genomic_DNA"/>
</dbReference>
<evidence type="ECO:0000256" key="6">
    <source>
        <dbReference type="SAM" id="Phobius"/>
    </source>
</evidence>
<feature type="compositionally biased region" description="Basic and acidic residues" evidence="5">
    <location>
        <begin position="296"/>
        <end position="309"/>
    </location>
</feature>
<dbReference type="PANTHER" id="PTHR23502">
    <property type="entry name" value="MAJOR FACILITATOR SUPERFAMILY"/>
    <property type="match status" value="1"/>
</dbReference>
<feature type="transmembrane region" description="Helical" evidence="6">
    <location>
        <begin position="54"/>
        <end position="76"/>
    </location>
</feature>
<evidence type="ECO:0000313" key="7">
    <source>
        <dbReference type="EMBL" id="QQK41160.1"/>
    </source>
</evidence>
<comment type="subcellular location">
    <subcellularLocation>
        <location evidence="1">Membrane</location>
        <topology evidence="1">Multi-pass membrane protein</topology>
    </subcellularLocation>
</comment>